<dbReference type="Proteomes" id="UP000541444">
    <property type="component" value="Unassembled WGS sequence"/>
</dbReference>
<dbReference type="EMBL" id="JACGCM010000155">
    <property type="protein sequence ID" value="KAF6175617.1"/>
    <property type="molecule type" value="Genomic_DNA"/>
</dbReference>
<proteinExistence type="predicted"/>
<comment type="caution">
    <text evidence="1">The sequence shown here is derived from an EMBL/GenBank/DDBJ whole genome shotgun (WGS) entry which is preliminary data.</text>
</comment>
<sequence>KLCKNESLNFELITYSGDSSKIGGLSQSSNGEELRNSSPVTLIIAVWSSSVGLHDDRNHQSGELLASRLRPYRGTLIETFSTRLHLPHL</sequence>
<protein>
    <submittedName>
        <fullName evidence="1">Uncharacterized protein</fullName>
    </submittedName>
</protein>
<accession>A0A7J7P860</accession>
<evidence type="ECO:0000313" key="2">
    <source>
        <dbReference type="Proteomes" id="UP000541444"/>
    </source>
</evidence>
<gene>
    <name evidence="1" type="ORF">GIB67_022619</name>
</gene>
<dbReference type="AlphaFoldDB" id="A0A7J7P860"/>
<reference evidence="1 2" key="1">
    <citation type="journal article" date="2020" name="IScience">
        <title>Genome Sequencing of the Endangered Kingdonia uniflora (Circaeasteraceae, Ranunculales) Reveals Potential Mechanisms of Evolutionary Specialization.</title>
        <authorList>
            <person name="Sun Y."/>
            <person name="Deng T."/>
            <person name="Zhang A."/>
            <person name="Moore M.J."/>
            <person name="Landis J.B."/>
            <person name="Lin N."/>
            <person name="Zhang H."/>
            <person name="Zhang X."/>
            <person name="Huang J."/>
            <person name="Zhang X."/>
            <person name="Sun H."/>
            <person name="Wang H."/>
        </authorList>
    </citation>
    <scope>NUCLEOTIDE SEQUENCE [LARGE SCALE GENOMIC DNA]</scope>
    <source>
        <strain evidence="1">TB1705</strain>
        <tissue evidence="1">Leaf</tissue>
    </source>
</reference>
<keyword evidence="2" id="KW-1185">Reference proteome</keyword>
<name>A0A7J7P860_9MAGN</name>
<organism evidence="1 2">
    <name type="scientific">Kingdonia uniflora</name>
    <dbReference type="NCBI Taxonomy" id="39325"/>
    <lineage>
        <taxon>Eukaryota</taxon>
        <taxon>Viridiplantae</taxon>
        <taxon>Streptophyta</taxon>
        <taxon>Embryophyta</taxon>
        <taxon>Tracheophyta</taxon>
        <taxon>Spermatophyta</taxon>
        <taxon>Magnoliopsida</taxon>
        <taxon>Ranunculales</taxon>
        <taxon>Circaeasteraceae</taxon>
        <taxon>Kingdonia</taxon>
    </lineage>
</organism>
<feature type="non-terminal residue" evidence="1">
    <location>
        <position position="89"/>
    </location>
</feature>
<evidence type="ECO:0000313" key="1">
    <source>
        <dbReference type="EMBL" id="KAF6175617.1"/>
    </source>
</evidence>